<dbReference type="EMBL" id="JACHIJ010000007">
    <property type="protein sequence ID" value="MBB5054598.1"/>
    <property type="molecule type" value="Genomic_DNA"/>
</dbReference>
<evidence type="ECO:0000313" key="3">
    <source>
        <dbReference type="Proteomes" id="UP000521227"/>
    </source>
</evidence>
<gene>
    <name evidence="2" type="ORF">HNQ36_004600</name>
</gene>
<proteinExistence type="predicted"/>
<comment type="caution">
    <text evidence="2">The sequence shown here is derived from an EMBL/GenBank/DDBJ whole genome shotgun (WGS) entry which is preliminary data.</text>
</comment>
<organism evidence="2 3">
    <name type="scientific">Afipia massiliensis</name>
    <dbReference type="NCBI Taxonomy" id="211460"/>
    <lineage>
        <taxon>Bacteria</taxon>
        <taxon>Pseudomonadati</taxon>
        <taxon>Pseudomonadota</taxon>
        <taxon>Alphaproteobacteria</taxon>
        <taxon>Hyphomicrobiales</taxon>
        <taxon>Nitrobacteraceae</taxon>
        <taxon>Afipia</taxon>
    </lineage>
</organism>
<feature type="signal peptide" evidence="1">
    <location>
        <begin position="1"/>
        <end position="36"/>
    </location>
</feature>
<dbReference type="Proteomes" id="UP000521227">
    <property type="component" value="Unassembled WGS sequence"/>
</dbReference>
<protein>
    <submittedName>
        <fullName evidence="2">YHS domain-containing protein</fullName>
    </submittedName>
</protein>
<dbReference type="AlphaFoldDB" id="A0A840N9V3"/>
<accession>A0A840N9V3</accession>
<dbReference type="NCBIfam" id="NF041384">
    <property type="entry name" value="YHS_seleno_dom"/>
    <property type="match status" value="1"/>
</dbReference>
<sequence length="169" mass="18407">MTARRQENKGRHLRIACVAVLAGAVSLAGPHAGAWAAVTERVVVNRHSGLAIDGFDPVAYFTDAEAMRGEPDIEASKAGAIWRFRNDANRAVFLAHPDIYGPRFGGYDPVDVAQGKAVAGRAQLWLISGERLYLFSREDNRNAFAADPEEVLKRASGKWPALVESLSNY</sequence>
<reference evidence="2 3" key="1">
    <citation type="submission" date="2020-08" db="EMBL/GenBank/DDBJ databases">
        <title>Genomic Encyclopedia of Type Strains, Phase IV (KMG-IV): sequencing the most valuable type-strain genomes for metagenomic binning, comparative biology and taxonomic classification.</title>
        <authorList>
            <person name="Goeker M."/>
        </authorList>
    </citation>
    <scope>NUCLEOTIDE SEQUENCE [LARGE SCALE GENOMIC DNA]</scope>
    <source>
        <strain evidence="2 3">DSM 17498</strain>
    </source>
</reference>
<feature type="chain" id="PRO_5032536784" evidence="1">
    <location>
        <begin position="37"/>
        <end position="169"/>
    </location>
</feature>
<keyword evidence="1" id="KW-0732">Signal</keyword>
<evidence type="ECO:0000313" key="2">
    <source>
        <dbReference type="EMBL" id="MBB5054598.1"/>
    </source>
</evidence>
<evidence type="ECO:0000256" key="1">
    <source>
        <dbReference type="SAM" id="SignalP"/>
    </source>
</evidence>
<dbReference type="RefSeq" id="WP_184089078.1">
    <property type="nucleotide sequence ID" value="NZ_JACHIJ010000007.1"/>
</dbReference>
<name>A0A840N9V3_9BRAD</name>